<comment type="caution">
    <text evidence="1">The sequence shown here is derived from an EMBL/GenBank/DDBJ whole genome shotgun (WGS) entry which is preliminary data.</text>
</comment>
<evidence type="ECO:0000313" key="2">
    <source>
        <dbReference type="Proteomes" id="UP000449004"/>
    </source>
</evidence>
<name>A0A7V8CE03_9GAMM</name>
<dbReference type="AlphaFoldDB" id="A0A7V8CE03"/>
<dbReference type="Proteomes" id="UP000449004">
    <property type="component" value="Unassembled WGS sequence"/>
</dbReference>
<protein>
    <submittedName>
        <fullName evidence="1">Uncharacterized protein</fullName>
    </submittedName>
</protein>
<sequence length="338" mass="36545">MSLLLIFPLATVGAASPTAVPAEDLGEGLHMPYDGHPLAMLLRPTLDARYLPAGLDSEAAIRRAVADGTLREPLYPSLQLANDRAFVWLSQFGRSTLGMHSNTLVRCAGTTGFRLLLGSEDCADAQAPSLHFEGPTDTELVCRECAGVGIPERWQRQAPGAQCALPHWNLDAARLQYRAWLKRFDHDLQPFLHGASEALWKGQGLSLRTSVVPRSRATATLFAMSTAPEAVSASIGMEDAELHGDLLPRLLALLKTAEVAGRGGTYPEPLPAYSALCAEVWYLRNPTGGMVDASLVPGDILERDGYPFITVMRDGDRIVLTGLSRELVQRLLTGPDPE</sequence>
<gene>
    <name evidence="1" type="ORF">F9K92_07435</name>
</gene>
<proteinExistence type="predicted"/>
<dbReference type="RefSeq" id="WP_152152136.1">
    <property type="nucleotide sequence ID" value="NZ_WELC01000007.1"/>
</dbReference>
<dbReference type="EMBL" id="WELC01000007">
    <property type="protein sequence ID" value="KAB7631213.1"/>
    <property type="molecule type" value="Genomic_DNA"/>
</dbReference>
<organism evidence="1 2">
    <name type="scientific">Stenotrophomonas rhizophila</name>
    <dbReference type="NCBI Taxonomy" id="216778"/>
    <lineage>
        <taxon>Bacteria</taxon>
        <taxon>Pseudomonadati</taxon>
        <taxon>Pseudomonadota</taxon>
        <taxon>Gammaproteobacteria</taxon>
        <taxon>Lysobacterales</taxon>
        <taxon>Lysobacteraceae</taxon>
        <taxon>Stenotrophomonas</taxon>
    </lineage>
</organism>
<evidence type="ECO:0000313" key="1">
    <source>
        <dbReference type="EMBL" id="KAB7631213.1"/>
    </source>
</evidence>
<accession>A0A7V8CE03</accession>
<reference evidence="1 2" key="1">
    <citation type="submission" date="2019-10" db="EMBL/GenBank/DDBJ databases">
        <title>Halotolerant bacteria associated to Saharan-endemic halophytes Stipa tenacissima L. and Atriplex halimus L mitigate salt stress and promote growth of tomato plants.</title>
        <authorList>
            <person name="Dif G."/>
        </authorList>
    </citation>
    <scope>NUCLEOTIDE SEQUENCE [LARGE SCALE GENOMIC DNA]</scope>
    <source>
        <strain evidence="1 2">IS26</strain>
    </source>
</reference>